<evidence type="ECO:0000313" key="2">
    <source>
        <dbReference type="Proteomes" id="UP000800200"/>
    </source>
</evidence>
<evidence type="ECO:0000313" key="1">
    <source>
        <dbReference type="EMBL" id="KAF2181408.1"/>
    </source>
</evidence>
<keyword evidence="2" id="KW-1185">Reference proteome</keyword>
<dbReference type="AlphaFoldDB" id="A0A6A6DT90"/>
<gene>
    <name evidence="1" type="ORF">K469DRAFT_263181</name>
</gene>
<accession>A0A6A6DT90</accession>
<reference evidence="1" key="1">
    <citation type="journal article" date="2020" name="Stud. Mycol.">
        <title>101 Dothideomycetes genomes: a test case for predicting lifestyles and emergence of pathogens.</title>
        <authorList>
            <person name="Haridas S."/>
            <person name="Albert R."/>
            <person name="Binder M."/>
            <person name="Bloem J."/>
            <person name="Labutti K."/>
            <person name="Salamov A."/>
            <person name="Andreopoulos B."/>
            <person name="Baker S."/>
            <person name="Barry K."/>
            <person name="Bills G."/>
            <person name="Bluhm B."/>
            <person name="Cannon C."/>
            <person name="Castanera R."/>
            <person name="Culley D."/>
            <person name="Daum C."/>
            <person name="Ezra D."/>
            <person name="Gonzalez J."/>
            <person name="Henrissat B."/>
            <person name="Kuo A."/>
            <person name="Liang C."/>
            <person name="Lipzen A."/>
            <person name="Lutzoni F."/>
            <person name="Magnuson J."/>
            <person name="Mondo S."/>
            <person name="Nolan M."/>
            <person name="Ohm R."/>
            <person name="Pangilinan J."/>
            <person name="Park H.-J."/>
            <person name="Ramirez L."/>
            <person name="Alfaro M."/>
            <person name="Sun H."/>
            <person name="Tritt A."/>
            <person name="Yoshinaga Y."/>
            <person name="Zwiers L.-H."/>
            <person name="Turgeon B."/>
            <person name="Goodwin S."/>
            <person name="Spatafora J."/>
            <person name="Crous P."/>
            <person name="Grigoriev I."/>
        </authorList>
    </citation>
    <scope>NUCLEOTIDE SEQUENCE</scope>
    <source>
        <strain evidence="1">CBS 207.26</strain>
    </source>
</reference>
<name>A0A6A6DT90_9PEZI</name>
<organism evidence="1 2">
    <name type="scientific">Zopfia rhizophila CBS 207.26</name>
    <dbReference type="NCBI Taxonomy" id="1314779"/>
    <lineage>
        <taxon>Eukaryota</taxon>
        <taxon>Fungi</taxon>
        <taxon>Dikarya</taxon>
        <taxon>Ascomycota</taxon>
        <taxon>Pezizomycotina</taxon>
        <taxon>Dothideomycetes</taxon>
        <taxon>Dothideomycetes incertae sedis</taxon>
        <taxon>Zopfiaceae</taxon>
        <taxon>Zopfia</taxon>
    </lineage>
</organism>
<dbReference type="EMBL" id="ML994653">
    <property type="protein sequence ID" value="KAF2181408.1"/>
    <property type="molecule type" value="Genomic_DNA"/>
</dbReference>
<sequence length="177" mass="19361">MTSASLQCAAFLPPVPGTCVIAKYRDHPCLNANVDMYSNLPMLFSVSSFWPHRVTSFLMLPLTLTIQSINSLLISAITLGILLPNLTGILAPSTLNIKVQCRCMTNHSPNIQHSLVVFILSCLGQAEHQHPSQNDVVRDPHATLRNHARYGAAMSAVPYNSHDVLSMQGRGMRDNGL</sequence>
<dbReference type="Proteomes" id="UP000800200">
    <property type="component" value="Unassembled WGS sequence"/>
</dbReference>
<protein>
    <submittedName>
        <fullName evidence="1">Uncharacterized protein</fullName>
    </submittedName>
</protein>
<proteinExistence type="predicted"/>